<protein>
    <submittedName>
        <fullName evidence="1">Uncharacterized protein</fullName>
    </submittedName>
</protein>
<organism evidence="1 2">
    <name type="scientific">Bacteroides cellulosilyticus</name>
    <dbReference type="NCBI Taxonomy" id="246787"/>
    <lineage>
        <taxon>Bacteria</taxon>
        <taxon>Pseudomonadati</taxon>
        <taxon>Bacteroidota</taxon>
        <taxon>Bacteroidia</taxon>
        <taxon>Bacteroidales</taxon>
        <taxon>Bacteroidaceae</taxon>
        <taxon>Bacteroides</taxon>
    </lineage>
</organism>
<name>A0AAW8VGL9_9BACE</name>
<accession>A0AAW8VGL9</accession>
<evidence type="ECO:0000313" key="2">
    <source>
        <dbReference type="Proteomes" id="UP001266995"/>
    </source>
</evidence>
<comment type="caution">
    <text evidence="1">The sequence shown here is derived from an EMBL/GenBank/DDBJ whole genome shotgun (WGS) entry which is preliminary data.</text>
</comment>
<dbReference type="Proteomes" id="UP001266995">
    <property type="component" value="Unassembled WGS sequence"/>
</dbReference>
<dbReference type="RefSeq" id="WP_313753239.1">
    <property type="nucleotide sequence ID" value="NZ_JAVSNH010000001.1"/>
</dbReference>
<gene>
    <name evidence="1" type="ORF">RO785_12845</name>
</gene>
<sequence>MALKQLIDGQTILIDNHCRGAEFKWGKGVHLHKSMDRDKFSGAEVLIPLYEDANDQQLDFRNLRGENQAQIKNEIKDAFKDKGIRNRFIHSFYKALDEILKKERISRIERIDIAKKATSHIAELFGLKTKIKDSLKKEADKYYIKFGREDGDDFQVMVDFKDQSFMIGGQISDMETFETYR</sequence>
<dbReference type="EMBL" id="JAVSNH010000001">
    <property type="protein sequence ID" value="MDT4511857.1"/>
    <property type="molecule type" value="Genomic_DNA"/>
</dbReference>
<dbReference type="AlphaFoldDB" id="A0AAW8VGL9"/>
<reference evidence="1" key="1">
    <citation type="submission" date="2023-08" db="EMBL/GenBank/DDBJ databases">
        <title>Reintroducing virulent viruses to syntetic microbiomes.</title>
        <authorList>
            <person name="Wilde J."/>
            <person name="Boyes R."/>
            <person name="Robinson A.V."/>
            <person name="Daisley B.A."/>
            <person name="Allen-Vercoe E."/>
        </authorList>
    </citation>
    <scope>NUCLEOTIDE SEQUENCE</scope>
    <source>
        <strain evidence="1">225I_12FAA</strain>
    </source>
</reference>
<proteinExistence type="predicted"/>
<evidence type="ECO:0000313" key="1">
    <source>
        <dbReference type="EMBL" id="MDT4511857.1"/>
    </source>
</evidence>